<feature type="region of interest" description="Disordered" evidence="1">
    <location>
        <begin position="105"/>
        <end position="162"/>
    </location>
</feature>
<dbReference type="PANTHER" id="PTHR31928">
    <property type="entry name" value="EXPRESSED PROTEIN"/>
    <property type="match status" value="1"/>
</dbReference>
<dbReference type="Proteomes" id="UP000053144">
    <property type="component" value="Unassembled WGS sequence"/>
</dbReference>
<evidence type="ECO:0000259" key="2">
    <source>
        <dbReference type="Pfam" id="PF21647"/>
    </source>
</evidence>
<proteinExistence type="predicted"/>
<evidence type="ECO:0000313" key="3">
    <source>
        <dbReference type="EMBL" id="KOM29091.1"/>
    </source>
</evidence>
<dbReference type="STRING" id="3914.A0A0L9TF95"/>
<protein>
    <recommendedName>
        <fullName evidence="2">DUF6857 domain-containing protein</fullName>
    </recommendedName>
</protein>
<organism evidence="3 4">
    <name type="scientific">Phaseolus angularis</name>
    <name type="common">Azuki bean</name>
    <name type="synonym">Vigna angularis</name>
    <dbReference type="NCBI Taxonomy" id="3914"/>
    <lineage>
        <taxon>Eukaryota</taxon>
        <taxon>Viridiplantae</taxon>
        <taxon>Streptophyta</taxon>
        <taxon>Embryophyta</taxon>
        <taxon>Tracheophyta</taxon>
        <taxon>Spermatophyta</taxon>
        <taxon>Magnoliopsida</taxon>
        <taxon>eudicotyledons</taxon>
        <taxon>Gunneridae</taxon>
        <taxon>Pentapetalae</taxon>
        <taxon>rosids</taxon>
        <taxon>fabids</taxon>
        <taxon>Fabales</taxon>
        <taxon>Fabaceae</taxon>
        <taxon>Papilionoideae</taxon>
        <taxon>50 kb inversion clade</taxon>
        <taxon>NPAAA clade</taxon>
        <taxon>indigoferoid/millettioid clade</taxon>
        <taxon>Phaseoleae</taxon>
        <taxon>Vigna</taxon>
    </lineage>
</organism>
<dbReference type="PANTHER" id="PTHR31928:SF2">
    <property type="entry name" value="EXPRESSED PROTEIN"/>
    <property type="match status" value="1"/>
</dbReference>
<feature type="compositionally biased region" description="Polar residues" evidence="1">
    <location>
        <begin position="120"/>
        <end position="133"/>
    </location>
</feature>
<dbReference type="EMBL" id="KQ258467">
    <property type="protein sequence ID" value="KOM29091.1"/>
    <property type="molecule type" value="Genomic_DNA"/>
</dbReference>
<dbReference type="InterPro" id="IPR010341">
    <property type="entry name" value="DUF936_pln"/>
</dbReference>
<feature type="region of interest" description="Disordered" evidence="1">
    <location>
        <begin position="24"/>
        <end position="63"/>
    </location>
</feature>
<dbReference type="AlphaFoldDB" id="A0A0L9TF95"/>
<dbReference type="OMA" id="HAKEWLD"/>
<evidence type="ECO:0000256" key="1">
    <source>
        <dbReference type="SAM" id="MobiDB-lite"/>
    </source>
</evidence>
<feature type="compositionally biased region" description="Polar residues" evidence="1">
    <location>
        <begin position="30"/>
        <end position="50"/>
    </location>
</feature>
<dbReference type="Gramene" id="KOM29091">
    <property type="protein sequence ID" value="KOM29091"/>
    <property type="gene ID" value="LR48_Vigan635s001600"/>
</dbReference>
<accession>A0A0L9TF95</accession>
<feature type="domain" description="DUF6857" evidence="2">
    <location>
        <begin position="92"/>
        <end position="227"/>
    </location>
</feature>
<feature type="compositionally biased region" description="Basic and acidic residues" evidence="1">
    <location>
        <begin position="146"/>
        <end position="162"/>
    </location>
</feature>
<name>A0A0L9TF95_PHAAN</name>
<dbReference type="Pfam" id="PF21647">
    <property type="entry name" value="DUF6857"/>
    <property type="match status" value="1"/>
</dbReference>
<dbReference type="InterPro" id="IPR049172">
    <property type="entry name" value="DUF6857_pln"/>
</dbReference>
<evidence type="ECO:0000313" key="4">
    <source>
        <dbReference type="Proteomes" id="UP000053144"/>
    </source>
</evidence>
<reference evidence="4" key="1">
    <citation type="journal article" date="2015" name="Proc. Natl. Acad. Sci. U.S.A.">
        <title>Genome sequencing of adzuki bean (Vigna angularis) provides insight into high starch and low fat accumulation and domestication.</title>
        <authorList>
            <person name="Yang K."/>
            <person name="Tian Z."/>
            <person name="Chen C."/>
            <person name="Luo L."/>
            <person name="Zhao B."/>
            <person name="Wang Z."/>
            <person name="Yu L."/>
            <person name="Li Y."/>
            <person name="Sun Y."/>
            <person name="Li W."/>
            <person name="Chen Y."/>
            <person name="Li Y."/>
            <person name="Zhang Y."/>
            <person name="Ai D."/>
            <person name="Zhao J."/>
            <person name="Shang C."/>
            <person name="Ma Y."/>
            <person name="Wu B."/>
            <person name="Wang M."/>
            <person name="Gao L."/>
            <person name="Sun D."/>
            <person name="Zhang P."/>
            <person name="Guo F."/>
            <person name="Wang W."/>
            <person name="Li Y."/>
            <person name="Wang J."/>
            <person name="Varshney R.K."/>
            <person name="Wang J."/>
            <person name="Ling H.Q."/>
            <person name="Wan P."/>
        </authorList>
    </citation>
    <scope>NUCLEOTIDE SEQUENCE</scope>
    <source>
        <strain evidence="4">cv. Jingnong 6</strain>
    </source>
</reference>
<sequence>MTQIGTRLEAFSPKQDVAQSNIREAVTAPSVRTSAKHSSPTKQENLNINLLSPAKDKSKSTETIPWSSLPAMLLSPGKLMDQSNGTAQLNDKSLQLYRISTPLEKHKSSKTAGLMPAKSTAKSSKPLTQLSGTEKQEWSKGGGMKEINELRDSREKSKDSKDVAGRHIEQANNIALTLSHLNHAKEWLDKLRSSCNTESEGMVETVDRLKQKVSSCLLVHIDSAALALGNRD</sequence>
<gene>
    <name evidence="3" type="ORF">LR48_Vigan635s001600</name>
</gene>